<dbReference type="Proteomes" id="UP000315730">
    <property type="component" value="Unassembled WGS sequence"/>
</dbReference>
<feature type="compositionally biased region" description="Low complexity" evidence="1">
    <location>
        <begin position="55"/>
        <end position="66"/>
    </location>
</feature>
<evidence type="ECO:0000256" key="1">
    <source>
        <dbReference type="SAM" id="MobiDB-lite"/>
    </source>
</evidence>
<gene>
    <name evidence="2" type="ORF">KVA01_11100</name>
</gene>
<dbReference type="EMBL" id="BJNW01000007">
    <property type="protein sequence ID" value="GEC98955.1"/>
    <property type="molecule type" value="Genomic_DNA"/>
</dbReference>
<evidence type="ECO:0000313" key="2">
    <source>
        <dbReference type="EMBL" id="GEC98955.1"/>
    </source>
</evidence>
<evidence type="ECO:0000313" key="3">
    <source>
        <dbReference type="Proteomes" id="UP000315730"/>
    </source>
</evidence>
<accession>A0A4Y4D1A0</accession>
<organism evidence="2 3">
    <name type="scientific">Kocuria varians</name>
    <name type="common">Micrococcus varians</name>
    <dbReference type="NCBI Taxonomy" id="1272"/>
    <lineage>
        <taxon>Bacteria</taxon>
        <taxon>Bacillati</taxon>
        <taxon>Actinomycetota</taxon>
        <taxon>Actinomycetes</taxon>
        <taxon>Micrococcales</taxon>
        <taxon>Micrococcaceae</taxon>
        <taxon>Kocuria</taxon>
    </lineage>
</organism>
<comment type="caution">
    <text evidence="2">The sequence shown here is derived from an EMBL/GenBank/DDBJ whole genome shotgun (WGS) entry which is preliminary data.</text>
</comment>
<reference evidence="2 3" key="1">
    <citation type="submission" date="2019-06" db="EMBL/GenBank/DDBJ databases">
        <title>Whole genome shotgun sequence of Kocuria varians NBRC 15358.</title>
        <authorList>
            <person name="Hosoyama A."/>
            <person name="Uohara A."/>
            <person name="Ohji S."/>
            <person name="Ichikawa N."/>
        </authorList>
    </citation>
    <scope>NUCLEOTIDE SEQUENCE [LARGE SCALE GENOMIC DNA]</scope>
    <source>
        <strain evidence="2 3">NBRC 15358</strain>
    </source>
</reference>
<keyword evidence="3" id="KW-1185">Reference proteome</keyword>
<feature type="region of interest" description="Disordered" evidence="1">
    <location>
        <begin position="47"/>
        <end position="66"/>
    </location>
</feature>
<protein>
    <submittedName>
        <fullName evidence="2">Uncharacterized protein</fullName>
    </submittedName>
</protein>
<sequence>MPNGATFDAAYAGAFEAAAITGTDHSAPFTSIRRVAACDGAVEDLQPASRRADGAEGAPAPEAFFS</sequence>
<name>A0A4Y4D1A0_KOCVA</name>
<proteinExistence type="predicted"/>
<dbReference type="AlphaFoldDB" id="A0A4Y4D1A0"/>